<dbReference type="RefSeq" id="XP_003196516.1">
    <property type="nucleotide sequence ID" value="XM_003196468.1"/>
</dbReference>
<dbReference type="Proteomes" id="UP000007805">
    <property type="component" value="Chromosome K"/>
</dbReference>
<organism evidence="1 2">
    <name type="scientific">Cryptococcus gattii serotype B (strain WM276 / ATCC MYA-4071)</name>
    <name type="common">Filobasidiella gattii</name>
    <name type="synonym">Cryptococcus bacillisporus</name>
    <dbReference type="NCBI Taxonomy" id="367775"/>
    <lineage>
        <taxon>Eukaryota</taxon>
        <taxon>Fungi</taxon>
        <taxon>Dikarya</taxon>
        <taxon>Basidiomycota</taxon>
        <taxon>Agaricomycotina</taxon>
        <taxon>Tremellomycetes</taxon>
        <taxon>Tremellales</taxon>
        <taxon>Cryptococcaceae</taxon>
        <taxon>Cryptococcus</taxon>
        <taxon>Cryptococcus gattii species complex</taxon>
    </lineage>
</organism>
<dbReference type="GeneID" id="10185125"/>
<dbReference type="HOGENOM" id="CLU_2250020_0_0_1"/>
<gene>
    <name evidence="1" type="ordered locus">CGB_K0050W</name>
</gene>
<evidence type="ECO:0000313" key="2">
    <source>
        <dbReference type="Proteomes" id="UP000007805"/>
    </source>
</evidence>
<accession>E6RD19</accession>
<dbReference type="EMBL" id="CP000296">
    <property type="protein sequence ID" value="ADV24729.1"/>
    <property type="molecule type" value="Genomic_DNA"/>
</dbReference>
<sequence>MQLPRHAFAAALFSWNKALSRRLRRPTQKIPVCPTLCLAQSHTRTTYRFLMVTVNVWSKLGRNHHEAKILGSQLILALAVVDVSIESSRFLQPAANQSSCCKLN</sequence>
<dbReference type="VEuPathDB" id="FungiDB:CGB_K0050W"/>
<protein>
    <submittedName>
        <fullName evidence="1">Uncharacterized protein</fullName>
    </submittedName>
</protein>
<dbReference type="AlphaFoldDB" id="E6RD19"/>
<name>E6RD19_CRYGW</name>
<keyword evidence="2" id="KW-1185">Reference proteome</keyword>
<reference key="2">
    <citation type="journal article" date="2011" name="MBio">
        <title>Genome variation in Cryptococcus gattii, an emerging pathogen of immunocompetent hosts.</title>
        <authorList>
            <person name="D'Souza C.A."/>
            <person name="Kronstad J.W."/>
            <person name="Taylor G."/>
            <person name="Warren R."/>
            <person name="Yuen M."/>
            <person name="Hu G."/>
            <person name="Jung W.H."/>
            <person name="Sham A."/>
            <person name="Kidd S.E."/>
            <person name="Tangen K."/>
            <person name="Lee N."/>
            <person name="Zeilmaker T."/>
            <person name="Sawkins J."/>
            <person name="McVicker G."/>
            <person name="Shah S."/>
            <person name="Gnerre S."/>
            <person name="Griggs A."/>
            <person name="Zeng Q."/>
            <person name="Bartlett K."/>
            <person name="Li W."/>
            <person name="Wang X."/>
            <person name="Heitman J."/>
            <person name="Stajich J.E."/>
            <person name="Fraser J.A."/>
            <person name="Meyer W."/>
            <person name="Carter D."/>
            <person name="Schein J."/>
            <person name="Krzywinski M."/>
            <person name="Kwong-Chung K.J."/>
            <person name="Varma A."/>
            <person name="Wang J."/>
            <person name="Brunham R."/>
            <person name="Fyfe M."/>
            <person name="Ouellette B.F.F."/>
            <person name="Siddiqui A."/>
            <person name="Marra M."/>
            <person name="Jones S."/>
            <person name="Holt R."/>
            <person name="Birren B.W."/>
            <person name="Galagan J.E."/>
            <person name="Cuomo C.A."/>
        </authorList>
    </citation>
    <scope>NUCLEOTIDE SEQUENCE</scope>
    <source>
        <strain>WM276</strain>
    </source>
</reference>
<proteinExistence type="predicted"/>
<dbReference type="KEGG" id="cgi:CGB_K0050W"/>
<evidence type="ECO:0000313" key="1">
    <source>
        <dbReference type="EMBL" id="ADV24729.1"/>
    </source>
</evidence>
<reference evidence="1 2" key="1">
    <citation type="journal article" date="2011" name="MBio">
        <title>Genome variation in Cryptococcus gattii, an emerging pathogen of immunocompetent hosts.</title>
        <authorList>
            <person name="D'Souza C.A."/>
            <person name="Kronstad J.W."/>
            <person name="Taylor G."/>
            <person name="Warren R."/>
            <person name="Yuen M."/>
            <person name="Hu G."/>
            <person name="Jung W.H."/>
            <person name="Sham A."/>
            <person name="Kidd S.E."/>
            <person name="Tangen K."/>
            <person name="Lee N."/>
            <person name="Zeilmaker T."/>
            <person name="Sawkins J."/>
            <person name="McVicker G."/>
            <person name="Shah S."/>
            <person name="Gnerre S."/>
            <person name="Griggs A."/>
            <person name="Zeng Q."/>
            <person name="Bartlett K."/>
            <person name="Li W."/>
            <person name="Wang X."/>
            <person name="Heitman J."/>
            <person name="Stajich J.E."/>
            <person name="Fraser J.A."/>
            <person name="Meyer W."/>
            <person name="Carter D."/>
            <person name="Schein J."/>
            <person name="Krzywinski M."/>
            <person name="Kwon-Chung K.J."/>
            <person name="Varma A."/>
            <person name="Wang J."/>
            <person name="Brunham R."/>
            <person name="Fyfe M."/>
            <person name="Ouellette B.F."/>
            <person name="Siddiqui A."/>
            <person name="Marra M."/>
            <person name="Jones S."/>
            <person name="Holt R."/>
            <person name="Birren B.W."/>
            <person name="Galagan J.E."/>
            <person name="Cuomo C.A."/>
        </authorList>
    </citation>
    <scope>NUCLEOTIDE SEQUENCE [LARGE SCALE GENOMIC DNA]</scope>
    <source>
        <strain evidence="2">WM276 / ATCC MYA-4071</strain>
    </source>
</reference>